<reference evidence="1 2" key="1">
    <citation type="submission" date="2019-08" db="EMBL/GenBank/DDBJ databases">
        <title>Complete genome sequence of Terriglobus albidus strain ORNL.</title>
        <authorList>
            <person name="Podar M."/>
        </authorList>
    </citation>
    <scope>NUCLEOTIDE SEQUENCE [LARGE SCALE GENOMIC DNA]</scope>
    <source>
        <strain evidence="1 2">ORNL</strain>
    </source>
</reference>
<dbReference type="KEGG" id="talb:FTW19_09290"/>
<proteinExistence type="predicted"/>
<dbReference type="Pfam" id="PF02810">
    <property type="entry name" value="SEC-C"/>
    <property type="match status" value="1"/>
</dbReference>
<organism evidence="1 2">
    <name type="scientific">Terriglobus albidus</name>
    <dbReference type="NCBI Taxonomy" id="1592106"/>
    <lineage>
        <taxon>Bacteria</taxon>
        <taxon>Pseudomonadati</taxon>
        <taxon>Acidobacteriota</taxon>
        <taxon>Terriglobia</taxon>
        <taxon>Terriglobales</taxon>
        <taxon>Acidobacteriaceae</taxon>
        <taxon>Terriglobus</taxon>
    </lineage>
</organism>
<gene>
    <name evidence="1" type="ORF">FTW19_09290</name>
</gene>
<dbReference type="AlphaFoldDB" id="A0A5B9EBU3"/>
<evidence type="ECO:0000313" key="2">
    <source>
        <dbReference type="Proteomes" id="UP000321820"/>
    </source>
</evidence>
<dbReference type="RefSeq" id="WP_147647360.1">
    <property type="nucleotide sequence ID" value="NZ_CP042806.1"/>
</dbReference>
<accession>A0A5B9EBU3</accession>
<dbReference type="EMBL" id="CP042806">
    <property type="protein sequence ID" value="QEE28170.1"/>
    <property type="molecule type" value="Genomic_DNA"/>
</dbReference>
<name>A0A5B9EBU3_9BACT</name>
<dbReference type="Proteomes" id="UP000321820">
    <property type="component" value="Chromosome"/>
</dbReference>
<protein>
    <submittedName>
        <fullName evidence="1">SEC-C domain-containing protein</fullName>
    </submittedName>
</protein>
<evidence type="ECO:0000313" key="1">
    <source>
        <dbReference type="EMBL" id="QEE28170.1"/>
    </source>
</evidence>
<sequence>MSTSALLRAYVEEVLQKYPELRLHPSADDETVLAGRFEFSAQTRGQAPISDCYEISISVASDYPRTVPLVRETADRIPRNFHKLDSGHLCLGSPTRLRLILAETPSLLSFVERCLVPYLYGYSIVEGGGDLPFGELSHGAPGLRDDLASMLGVENDQVLIGFVRLLTLKKRKANKLPCPCGSGKRLGLCHNRIINRVRSDLGHGWFCSLLYGPR</sequence>
<keyword evidence="2" id="KW-1185">Reference proteome</keyword>
<dbReference type="InterPro" id="IPR004027">
    <property type="entry name" value="SEC_C_motif"/>
</dbReference>
<dbReference type="OrthoDB" id="21421at2"/>